<reference evidence="3" key="1">
    <citation type="journal article" date="2013" name="Science">
        <title>Comparative analysis of bat genomes provides insight into the evolution of flight and immunity.</title>
        <authorList>
            <person name="Zhang G."/>
            <person name="Cowled C."/>
            <person name="Shi Z."/>
            <person name="Huang Z."/>
            <person name="Bishop-Lilly K.A."/>
            <person name="Fang X."/>
            <person name="Wynne J.W."/>
            <person name="Xiong Z."/>
            <person name="Baker M.L."/>
            <person name="Zhao W."/>
            <person name="Tachedjian M."/>
            <person name="Zhu Y."/>
            <person name="Zhou P."/>
            <person name="Jiang X."/>
            <person name="Ng J."/>
            <person name="Yang L."/>
            <person name="Wu L."/>
            <person name="Xiao J."/>
            <person name="Feng Y."/>
            <person name="Chen Y."/>
            <person name="Sun X."/>
            <person name="Zhang Y."/>
            <person name="Marsh G.A."/>
            <person name="Crameri G."/>
            <person name="Broder C.C."/>
            <person name="Frey K.G."/>
            <person name="Wang L.F."/>
            <person name="Wang J."/>
        </authorList>
    </citation>
    <scope>NUCLEOTIDE SEQUENCE [LARGE SCALE GENOMIC DNA]</scope>
</reference>
<dbReference type="AlphaFoldDB" id="L5M7R2"/>
<proteinExistence type="predicted"/>
<evidence type="ECO:0000313" key="3">
    <source>
        <dbReference type="Proteomes" id="UP000010556"/>
    </source>
</evidence>
<dbReference type="EMBL" id="KB103226">
    <property type="protein sequence ID" value="ELK34416.1"/>
    <property type="molecule type" value="Genomic_DNA"/>
</dbReference>
<gene>
    <name evidence="2" type="ORF">MDA_GLEAN10023799</name>
</gene>
<protein>
    <submittedName>
        <fullName evidence="2">Uncharacterized protein</fullName>
    </submittedName>
</protein>
<accession>L5M7R2</accession>
<sequence length="195" mass="20652">MEAESATRSLREARAGPELDPRVVCSGLFLSEQGPSLGTRMCLANFLEVAGVGGEWGQAPLRPGSRGSPRHSCRIASAFCSAALPVCLSFRVTCVRRHACSPDVGQGLPGSHGLLCCLQPRQRLTRDQRAEEKPAASVPVEPACSERRLSFLPPRKPLPAEQGFWLGEGAAHQMGVSPTGLGPPPPPRVSGLLLT</sequence>
<dbReference type="Proteomes" id="UP000010556">
    <property type="component" value="Unassembled WGS sequence"/>
</dbReference>
<evidence type="ECO:0000256" key="1">
    <source>
        <dbReference type="SAM" id="MobiDB-lite"/>
    </source>
</evidence>
<name>L5M7R2_MYODS</name>
<organism evidence="2 3">
    <name type="scientific">Myotis davidii</name>
    <name type="common">David's myotis</name>
    <dbReference type="NCBI Taxonomy" id="225400"/>
    <lineage>
        <taxon>Eukaryota</taxon>
        <taxon>Metazoa</taxon>
        <taxon>Chordata</taxon>
        <taxon>Craniata</taxon>
        <taxon>Vertebrata</taxon>
        <taxon>Euteleostomi</taxon>
        <taxon>Mammalia</taxon>
        <taxon>Eutheria</taxon>
        <taxon>Laurasiatheria</taxon>
        <taxon>Chiroptera</taxon>
        <taxon>Yangochiroptera</taxon>
        <taxon>Vespertilionidae</taxon>
        <taxon>Myotis</taxon>
    </lineage>
</organism>
<evidence type="ECO:0000313" key="2">
    <source>
        <dbReference type="EMBL" id="ELK34416.1"/>
    </source>
</evidence>
<keyword evidence="3" id="KW-1185">Reference proteome</keyword>
<feature type="region of interest" description="Disordered" evidence="1">
    <location>
        <begin position="173"/>
        <end position="195"/>
    </location>
</feature>